<dbReference type="RefSeq" id="WP_089959694.1">
    <property type="nucleotide sequence ID" value="NZ_FNAV01000007.1"/>
</dbReference>
<name>A0A1G7FSG5_9RHOB</name>
<dbReference type="InterPro" id="IPR009057">
    <property type="entry name" value="Homeodomain-like_sf"/>
</dbReference>
<keyword evidence="2" id="KW-0238">DNA-binding</keyword>
<keyword evidence="1" id="KW-0805">Transcription regulation</keyword>
<evidence type="ECO:0000256" key="3">
    <source>
        <dbReference type="ARBA" id="ARBA00023163"/>
    </source>
</evidence>
<keyword evidence="3" id="KW-0804">Transcription</keyword>
<gene>
    <name evidence="5" type="ORF">SAMN04488105_107275</name>
</gene>
<evidence type="ECO:0000313" key="5">
    <source>
        <dbReference type="EMBL" id="SDE78863.1"/>
    </source>
</evidence>
<reference evidence="6" key="1">
    <citation type="submission" date="2016-10" db="EMBL/GenBank/DDBJ databases">
        <authorList>
            <person name="Varghese N."/>
            <person name="Submissions S."/>
        </authorList>
    </citation>
    <scope>NUCLEOTIDE SEQUENCE [LARGE SCALE GENOMIC DNA]</scope>
    <source>
        <strain evidence="6">DSM 10146</strain>
    </source>
</reference>
<dbReference type="EMBL" id="FNAV01000007">
    <property type="protein sequence ID" value="SDE78863.1"/>
    <property type="molecule type" value="Genomic_DNA"/>
</dbReference>
<dbReference type="GO" id="GO:0043565">
    <property type="term" value="F:sequence-specific DNA binding"/>
    <property type="evidence" value="ECO:0007669"/>
    <property type="project" value="InterPro"/>
</dbReference>
<dbReference type="InterPro" id="IPR018060">
    <property type="entry name" value="HTH_AraC"/>
</dbReference>
<dbReference type="Gene3D" id="1.10.10.60">
    <property type="entry name" value="Homeodomain-like"/>
    <property type="match status" value="1"/>
</dbReference>
<sequence>MSEFINYQQLPDWVPGRVLSASDGLGWKNVACRSYHYDGQDVIVPAMKDFLLVGYRGGVTPMQRRYDGRWTHETLGPGAASLLSRAQRVNWTWKEPVDVTHVYLSGALVAQVASEVLDCAVSEVALADVLRTEDPIMTQAMEQIAREAETKGLGGALYVDSVARALIVHLLRRYADIRMRVCRADGALSPAQQRRIVEFIDTHLASSLDLKMMADSLGLSPCLFARKFRSSFGRPPYAFVTARRMERAQRLLAETDAPIKTVALDCGFSDQAHLTRMFRVATGKTPAVFRRQAQ</sequence>
<dbReference type="SUPFAM" id="SSF46689">
    <property type="entry name" value="Homeodomain-like"/>
    <property type="match status" value="2"/>
</dbReference>
<dbReference type="OrthoDB" id="9793400at2"/>
<dbReference type="SMART" id="SM00342">
    <property type="entry name" value="HTH_ARAC"/>
    <property type="match status" value="1"/>
</dbReference>
<evidence type="ECO:0000313" key="6">
    <source>
        <dbReference type="Proteomes" id="UP000198994"/>
    </source>
</evidence>
<organism evidence="5 6">
    <name type="scientific">Salipiger thiooxidans</name>
    <dbReference type="NCBI Taxonomy" id="282683"/>
    <lineage>
        <taxon>Bacteria</taxon>
        <taxon>Pseudomonadati</taxon>
        <taxon>Pseudomonadota</taxon>
        <taxon>Alphaproteobacteria</taxon>
        <taxon>Rhodobacterales</taxon>
        <taxon>Roseobacteraceae</taxon>
        <taxon>Salipiger</taxon>
    </lineage>
</organism>
<evidence type="ECO:0000256" key="1">
    <source>
        <dbReference type="ARBA" id="ARBA00023015"/>
    </source>
</evidence>
<dbReference type="PANTHER" id="PTHR46796:SF6">
    <property type="entry name" value="ARAC SUBFAMILY"/>
    <property type="match status" value="1"/>
</dbReference>
<accession>A0A1G7FSG5</accession>
<dbReference type="STRING" id="282683.SAMN04488105_107275"/>
<protein>
    <submittedName>
        <fullName evidence="5">Transcriptional regulator, AraC family</fullName>
    </submittedName>
</protein>
<evidence type="ECO:0000259" key="4">
    <source>
        <dbReference type="PROSITE" id="PS01124"/>
    </source>
</evidence>
<proteinExistence type="predicted"/>
<dbReference type="PANTHER" id="PTHR46796">
    <property type="entry name" value="HTH-TYPE TRANSCRIPTIONAL ACTIVATOR RHAS-RELATED"/>
    <property type="match status" value="1"/>
</dbReference>
<dbReference type="Proteomes" id="UP000198994">
    <property type="component" value="Unassembled WGS sequence"/>
</dbReference>
<dbReference type="PROSITE" id="PS01124">
    <property type="entry name" value="HTH_ARAC_FAMILY_2"/>
    <property type="match status" value="1"/>
</dbReference>
<keyword evidence="6" id="KW-1185">Reference proteome</keyword>
<dbReference type="Pfam" id="PF12833">
    <property type="entry name" value="HTH_18"/>
    <property type="match status" value="1"/>
</dbReference>
<feature type="domain" description="HTH araC/xylS-type" evidence="4">
    <location>
        <begin position="194"/>
        <end position="292"/>
    </location>
</feature>
<dbReference type="GO" id="GO:0003700">
    <property type="term" value="F:DNA-binding transcription factor activity"/>
    <property type="evidence" value="ECO:0007669"/>
    <property type="project" value="InterPro"/>
</dbReference>
<dbReference type="InterPro" id="IPR050204">
    <property type="entry name" value="AraC_XylS_family_regulators"/>
</dbReference>
<evidence type="ECO:0000256" key="2">
    <source>
        <dbReference type="ARBA" id="ARBA00023125"/>
    </source>
</evidence>
<dbReference type="AlphaFoldDB" id="A0A1G7FSG5"/>